<accession>A0A8J5XZ06</accession>
<dbReference type="OrthoDB" id="10266709at2759"/>
<dbReference type="EMBL" id="JAGTXO010000005">
    <property type="protein sequence ID" value="KAG8468100.1"/>
    <property type="molecule type" value="Genomic_DNA"/>
</dbReference>
<evidence type="ECO:0000256" key="1">
    <source>
        <dbReference type="SAM" id="MobiDB-lite"/>
    </source>
</evidence>
<protein>
    <submittedName>
        <fullName evidence="2">Uncharacterized protein</fullName>
    </submittedName>
</protein>
<proteinExistence type="predicted"/>
<gene>
    <name evidence="2" type="ORF">KFE25_007152</name>
</gene>
<sequence>MIRKNGDVIAIAFKAPDPLKDAPKTLSGRSQNQDTYRWPQSKEKKPLVPYYPLAERNRLPVKFDGEAIPYARFCQERNVSQWSHSDPAANDKTRFRTMNMCTFTAETTQGMPVGFTNQGIVSEKTRWLHKQLEK</sequence>
<evidence type="ECO:0000313" key="3">
    <source>
        <dbReference type="Proteomes" id="UP000751190"/>
    </source>
</evidence>
<feature type="region of interest" description="Disordered" evidence="1">
    <location>
        <begin position="20"/>
        <end position="41"/>
    </location>
</feature>
<dbReference type="AlphaFoldDB" id="A0A8J5XZ06"/>
<comment type="caution">
    <text evidence="2">The sequence shown here is derived from an EMBL/GenBank/DDBJ whole genome shotgun (WGS) entry which is preliminary data.</text>
</comment>
<name>A0A8J5XZ06_DIALT</name>
<keyword evidence="3" id="KW-1185">Reference proteome</keyword>
<dbReference type="Proteomes" id="UP000751190">
    <property type="component" value="Unassembled WGS sequence"/>
</dbReference>
<organism evidence="2 3">
    <name type="scientific">Diacronema lutheri</name>
    <name type="common">Unicellular marine alga</name>
    <name type="synonym">Monochrysis lutheri</name>
    <dbReference type="NCBI Taxonomy" id="2081491"/>
    <lineage>
        <taxon>Eukaryota</taxon>
        <taxon>Haptista</taxon>
        <taxon>Haptophyta</taxon>
        <taxon>Pavlovophyceae</taxon>
        <taxon>Pavlovales</taxon>
        <taxon>Pavlovaceae</taxon>
        <taxon>Diacronema</taxon>
    </lineage>
</organism>
<reference evidence="2" key="1">
    <citation type="submission" date="2021-05" db="EMBL/GenBank/DDBJ databases">
        <title>The genome of the haptophyte Pavlova lutheri (Diacronema luteri, Pavlovales) - a model for lipid biosynthesis in eukaryotic algae.</title>
        <authorList>
            <person name="Hulatt C.J."/>
            <person name="Posewitz M.C."/>
        </authorList>
    </citation>
    <scope>NUCLEOTIDE SEQUENCE</scope>
    <source>
        <strain evidence="2">NIVA-4/92</strain>
    </source>
</reference>
<evidence type="ECO:0000313" key="2">
    <source>
        <dbReference type="EMBL" id="KAG8468100.1"/>
    </source>
</evidence>